<organism evidence="13 14">
    <name type="scientific">Streptococcus pseudoporcinus</name>
    <dbReference type="NCBI Taxonomy" id="361101"/>
    <lineage>
        <taxon>Bacteria</taxon>
        <taxon>Bacillati</taxon>
        <taxon>Bacillota</taxon>
        <taxon>Bacilli</taxon>
        <taxon>Lactobacillales</taxon>
        <taxon>Streptococcaceae</taxon>
        <taxon>Streptococcus</taxon>
    </lineage>
</organism>
<comment type="subcellular location">
    <subcellularLocation>
        <location evidence="1">Cell membrane</location>
        <topology evidence="1">Multi-pass membrane protein</topology>
    </subcellularLocation>
</comment>
<dbReference type="AlphaFoldDB" id="A0A4U9YS60"/>
<feature type="transmembrane region" description="Helical" evidence="12">
    <location>
        <begin position="48"/>
        <end position="67"/>
    </location>
</feature>
<evidence type="ECO:0000256" key="7">
    <source>
        <dbReference type="ARBA" id="ARBA00022989"/>
    </source>
</evidence>
<dbReference type="GO" id="GO:0005886">
    <property type="term" value="C:plasma membrane"/>
    <property type="evidence" value="ECO:0007669"/>
    <property type="project" value="UniProtKB-SubCell"/>
</dbReference>
<dbReference type="Proteomes" id="UP000304914">
    <property type="component" value="Chromosome"/>
</dbReference>
<name>A0A4U9YS60_9STRE</name>
<evidence type="ECO:0000256" key="3">
    <source>
        <dbReference type="ARBA" id="ARBA00022448"/>
    </source>
</evidence>
<comment type="function">
    <text evidence="11">Mediates influx of magnesium ions. Alternates between open and closed states. Activated by low cytoplasmic Mg(2+) levels. Inactive when cytoplasmic Mg(2+) levels are high.</text>
</comment>
<evidence type="ECO:0000313" key="14">
    <source>
        <dbReference type="Proteomes" id="UP000304914"/>
    </source>
</evidence>
<evidence type="ECO:0000256" key="9">
    <source>
        <dbReference type="ARBA" id="ARBA00023136"/>
    </source>
</evidence>
<accession>A0A4U9YS60</accession>
<keyword evidence="9 12" id="KW-0472">Membrane</keyword>
<gene>
    <name evidence="13" type="primary">corA_2</name>
    <name evidence="13" type="ORF">NCTC5385_01453</name>
</gene>
<evidence type="ECO:0000256" key="6">
    <source>
        <dbReference type="ARBA" id="ARBA00022842"/>
    </source>
</evidence>
<dbReference type="FunFam" id="1.20.58.340:FF:000004">
    <property type="entry name" value="Magnesium transport protein CorA"/>
    <property type="match status" value="1"/>
</dbReference>
<evidence type="ECO:0000256" key="2">
    <source>
        <dbReference type="ARBA" id="ARBA00009765"/>
    </source>
</evidence>
<evidence type="ECO:0000256" key="10">
    <source>
        <dbReference type="ARBA" id="ARBA00034269"/>
    </source>
</evidence>
<dbReference type="GO" id="GO:0015087">
    <property type="term" value="F:cobalt ion transmembrane transporter activity"/>
    <property type="evidence" value="ECO:0007669"/>
    <property type="project" value="TreeGrafter"/>
</dbReference>
<evidence type="ECO:0000256" key="11">
    <source>
        <dbReference type="ARBA" id="ARBA00045497"/>
    </source>
</evidence>
<evidence type="ECO:0000256" key="1">
    <source>
        <dbReference type="ARBA" id="ARBA00004651"/>
    </source>
</evidence>
<keyword evidence="3" id="KW-0813">Transport</keyword>
<sequence>MAKSQLEMCQNKNMAVLTTVTTCCMPLTILVGWYGMNFKYMPELASPLGYPLVIIFAVTIFIAAILYSKFKKWL</sequence>
<keyword evidence="5 12" id="KW-0812">Transmembrane</keyword>
<evidence type="ECO:0000313" key="13">
    <source>
        <dbReference type="EMBL" id="VTS29589.1"/>
    </source>
</evidence>
<dbReference type="PANTHER" id="PTHR46494">
    <property type="entry name" value="CORA FAMILY METAL ION TRANSPORTER (EUROFUNG)"/>
    <property type="match status" value="1"/>
</dbReference>
<comment type="catalytic activity">
    <reaction evidence="10">
        <text>Mg(2+)(in) = Mg(2+)(out)</text>
        <dbReference type="Rhea" id="RHEA:29827"/>
        <dbReference type="ChEBI" id="CHEBI:18420"/>
    </reaction>
</comment>
<evidence type="ECO:0000256" key="12">
    <source>
        <dbReference type="SAM" id="Phobius"/>
    </source>
</evidence>
<keyword evidence="7 12" id="KW-1133">Transmembrane helix</keyword>
<dbReference type="SUPFAM" id="SSF144083">
    <property type="entry name" value="Magnesium transport protein CorA, transmembrane region"/>
    <property type="match status" value="1"/>
</dbReference>
<protein>
    <submittedName>
        <fullName evidence="13">CorA-like3 Mg2+ transporter protein</fullName>
    </submittedName>
</protein>
<dbReference type="GO" id="GO:0000287">
    <property type="term" value="F:magnesium ion binding"/>
    <property type="evidence" value="ECO:0007669"/>
    <property type="project" value="TreeGrafter"/>
</dbReference>
<evidence type="ECO:0000256" key="4">
    <source>
        <dbReference type="ARBA" id="ARBA00022475"/>
    </source>
</evidence>
<dbReference type="PANTHER" id="PTHR46494:SF1">
    <property type="entry name" value="CORA FAMILY METAL ION TRANSPORTER (EUROFUNG)"/>
    <property type="match status" value="1"/>
</dbReference>
<keyword evidence="8" id="KW-0406">Ion transport</keyword>
<dbReference type="InterPro" id="IPR002523">
    <property type="entry name" value="MgTranspt_CorA/ZnTranspt_ZntB"/>
</dbReference>
<evidence type="ECO:0000256" key="8">
    <source>
        <dbReference type="ARBA" id="ARBA00023065"/>
    </source>
</evidence>
<dbReference type="GO" id="GO:0015095">
    <property type="term" value="F:magnesium ion transmembrane transporter activity"/>
    <property type="evidence" value="ECO:0007669"/>
    <property type="project" value="TreeGrafter"/>
</dbReference>
<keyword evidence="6" id="KW-0460">Magnesium</keyword>
<evidence type="ECO:0000256" key="5">
    <source>
        <dbReference type="ARBA" id="ARBA00022692"/>
    </source>
</evidence>
<dbReference type="InterPro" id="IPR045863">
    <property type="entry name" value="CorA_TM1_TM2"/>
</dbReference>
<dbReference type="EMBL" id="LR594035">
    <property type="protein sequence ID" value="VTS29589.1"/>
    <property type="molecule type" value="Genomic_DNA"/>
</dbReference>
<dbReference type="Gene3D" id="1.20.58.340">
    <property type="entry name" value="Magnesium transport protein CorA, transmembrane region"/>
    <property type="match status" value="1"/>
</dbReference>
<dbReference type="Pfam" id="PF01544">
    <property type="entry name" value="CorA"/>
    <property type="match status" value="1"/>
</dbReference>
<proteinExistence type="inferred from homology"/>
<feature type="transmembrane region" description="Helical" evidence="12">
    <location>
        <begin position="14"/>
        <end position="36"/>
    </location>
</feature>
<reference evidence="13 14" key="1">
    <citation type="submission" date="2019-05" db="EMBL/GenBank/DDBJ databases">
        <authorList>
            <consortium name="Pathogen Informatics"/>
        </authorList>
    </citation>
    <scope>NUCLEOTIDE SEQUENCE [LARGE SCALE GENOMIC DNA]</scope>
    <source>
        <strain evidence="13 14">NCTC5385</strain>
    </source>
</reference>
<comment type="similarity">
    <text evidence="2">Belongs to the CorA metal ion transporter (MIT) (TC 1.A.35) family.</text>
</comment>
<keyword evidence="4" id="KW-1003">Cell membrane</keyword>
<dbReference type="GO" id="GO:0050897">
    <property type="term" value="F:cobalt ion binding"/>
    <property type="evidence" value="ECO:0007669"/>
    <property type="project" value="TreeGrafter"/>
</dbReference>